<evidence type="ECO:0000256" key="1">
    <source>
        <dbReference type="ARBA" id="ARBA00022553"/>
    </source>
</evidence>
<dbReference type="InterPro" id="IPR036249">
    <property type="entry name" value="Thioredoxin-like_sf"/>
</dbReference>
<dbReference type="Pfam" id="PF13432">
    <property type="entry name" value="TPR_16"/>
    <property type="match status" value="1"/>
</dbReference>
<dbReference type="FunFam" id="1.25.40.10:FF:000534">
    <property type="entry name" value="TPR repeat-containing thioredoxin TTL4"/>
    <property type="match status" value="1"/>
</dbReference>
<evidence type="ECO:0000256" key="3">
    <source>
        <dbReference type="ARBA" id="ARBA00022803"/>
    </source>
</evidence>
<feature type="compositionally biased region" description="Basic and acidic residues" evidence="6">
    <location>
        <begin position="19"/>
        <end position="41"/>
    </location>
</feature>
<feature type="compositionally biased region" description="Low complexity" evidence="6">
    <location>
        <begin position="178"/>
        <end position="191"/>
    </location>
</feature>
<dbReference type="PROSITE" id="PS50005">
    <property type="entry name" value="TPR"/>
    <property type="match status" value="1"/>
</dbReference>
<gene>
    <name evidence="8" type="ORF">GA_TR3662_c2_g1_i1_g.12528</name>
</gene>
<evidence type="ECO:0000256" key="6">
    <source>
        <dbReference type="SAM" id="MobiDB-lite"/>
    </source>
</evidence>
<dbReference type="InterPro" id="IPR013766">
    <property type="entry name" value="Thioredoxin_domain"/>
</dbReference>
<keyword evidence="3 5" id="KW-0802">TPR repeat</keyword>
<evidence type="ECO:0000256" key="5">
    <source>
        <dbReference type="PROSITE-ProRule" id="PRU00339"/>
    </source>
</evidence>
<feature type="compositionally biased region" description="Low complexity" evidence="6">
    <location>
        <begin position="53"/>
        <end position="82"/>
    </location>
</feature>
<evidence type="ECO:0000256" key="4">
    <source>
        <dbReference type="ARBA" id="ARBA00023016"/>
    </source>
</evidence>
<feature type="compositionally biased region" description="Polar residues" evidence="6">
    <location>
        <begin position="83"/>
        <end position="97"/>
    </location>
</feature>
<feature type="region of interest" description="Disordered" evidence="6">
    <location>
        <begin position="178"/>
        <end position="197"/>
    </location>
</feature>
<dbReference type="FunFam" id="3.40.30.10:FF:000211">
    <property type="entry name" value="TPR repeat-containing thioredoxin TTL4"/>
    <property type="match status" value="1"/>
</dbReference>
<evidence type="ECO:0000313" key="8">
    <source>
        <dbReference type="EMBL" id="JAU06580.1"/>
    </source>
</evidence>
<reference evidence="8" key="1">
    <citation type="submission" date="2016-07" db="EMBL/GenBank/DDBJ databases">
        <title>De novo transcriptome assembly of four accessions of the metal hyperaccumulator plant Noccaea caerulescens.</title>
        <authorList>
            <person name="Blande D."/>
            <person name="Halimaa P."/>
            <person name="Tervahauta A.I."/>
            <person name="Aarts M.G."/>
            <person name="Karenlampi S.O."/>
        </authorList>
    </citation>
    <scope>NUCLEOTIDE SEQUENCE</scope>
</reference>
<dbReference type="GO" id="GO:0005737">
    <property type="term" value="C:cytoplasm"/>
    <property type="evidence" value="ECO:0007669"/>
    <property type="project" value="TreeGrafter"/>
</dbReference>
<keyword evidence="2" id="KW-0677">Repeat</keyword>
<dbReference type="Pfam" id="PF13174">
    <property type="entry name" value="TPR_6"/>
    <property type="match status" value="1"/>
</dbReference>
<dbReference type="InterPro" id="IPR044534">
    <property type="entry name" value="TTL1-4"/>
</dbReference>
<feature type="repeat" description="TPR" evidence="5">
    <location>
        <begin position="215"/>
        <end position="248"/>
    </location>
</feature>
<evidence type="ECO:0000259" key="7">
    <source>
        <dbReference type="Pfam" id="PF00085"/>
    </source>
</evidence>
<keyword evidence="1" id="KW-0597">Phosphoprotein</keyword>
<dbReference type="PANTHER" id="PTHR46050">
    <property type="entry name" value="TPR REPEAT-CONTAINING THIOREDOXIN"/>
    <property type="match status" value="1"/>
</dbReference>
<dbReference type="Gene3D" id="3.40.30.10">
    <property type="entry name" value="Glutaredoxin"/>
    <property type="match status" value="1"/>
</dbReference>
<dbReference type="EMBL" id="GEVI01025740">
    <property type="protein sequence ID" value="JAU06580.1"/>
    <property type="molecule type" value="Transcribed_RNA"/>
</dbReference>
<keyword evidence="4" id="KW-0346">Stress response</keyword>
<feature type="region of interest" description="Disordered" evidence="6">
    <location>
        <begin position="1"/>
        <end position="119"/>
    </location>
</feature>
<feature type="domain" description="Thioredoxin" evidence="7">
    <location>
        <begin position="618"/>
        <end position="674"/>
    </location>
</feature>
<dbReference type="SUPFAM" id="SSF52833">
    <property type="entry name" value="Thioredoxin-like"/>
    <property type="match status" value="1"/>
</dbReference>
<dbReference type="SMART" id="SM00028">
    <property type="entry name" value="TPR"/>
    <property type="match status" value="6"/>
</dbReference>
<dbReference type="SUPFAM" id="SSF48452">
    <property type="entry name" value="TPR-like"/>
    <property type="match status" value="3"/>
</dbReference>
<dbReference type="CDD" id="cd02947">
    <property type="entry name" value="TRX_family"/>
    <property type="match status" value="1"/>
</dbReference>
<proteinExistence type="predicted"/>
<dbReference type="InterPro" id="IPR011990">
    <property type="entry name" value="TPR-like_helical_dom_sf"/>
</dbReference>
<dbReference type="AlphaFoldDB" id="A0A1J3CQK6"/>
<dbReference type="Gene3D" id="1.25.40.10">
    <property type="entry name" value="Tetratricopeptide repeat domain"/>
    <property type="match status" value="1"/>
</dbReference>
<sequence>MSHSRRLSLEPAIDSITPRFRDSLSLQRDDDVNKPDFRELDLGSPVSTLMPRVSSSSSSAAATPTSSSGSSGSASGKPSVTSQIGKSHSGEISSSVVPGSGMPTANLKPGHRRSSSTGTPLIFSGSSFYSASSGGGSGATSAVSPTPSVLPAGNICPSGRILKTGMATRTSTRTETLCTGTGNYGRGNVVRSGGGGSSGKANLLARAAAENGENPEELKRLGNEMYRRGNFSEALSLYDRAISMSPENAAYRSNRAAALTASGRLGEAVKECLEAVRLDPSYLRAHQRLASLYLRLGEAENARRHLCFSGQCPDQADLQRLQTLEKHLRRCWEARKIGDWKTAIKETEAAIANGADSSPQLVACKAEAFLRLNQIEDSDFCLSCVPRLDHYNSQPKAKLFGMVAEAYVLCIQAQVDMALGRFENAVVKAERAMEIDGSDNHEVVSVLNNVKNVAKARTRGNELFSSGRYSEASVAYGGGLKLDAFNSVLYCNRAACWFKLGMWEQSVDDCNQALRIQPSYIKALLRRAASYGKLGRWEEAVTDYEVLRKELPGDSEVAESLERAKTALWSKPEETKYLGFNDEVEEVSSLDKFKTVTSLPGISVFYFKSSSNRQSEVISPFVNTLCLRYPLVHFFKVEVEESLALAKAESIRKVPTFKMYKNGDKVKEMVCPSHQFLDDSIKHFLL</sequence>
<dbReference type="PANTHER" id="PTHR46050:SF23">
    <property type="entry name" value="INACTIVE TPR REPEAT-CONTAINING THIOREDOXIN TTL3"/>
    <property type="match status" value="1"/>
</dbReference>
<evidence type="ECO:0000256" key="2">
    <source>
        <dbReference type="ARBA" id="ARBA00022737"/>
    </source>
</evidence>
<feature type="region of interest" description="Disordered" evidence="6">
    <location>
        <begin position="134"/>
        <end position="159"/>
    </location>
</feature>
<dbReference type="Pfam" id="PF00515">
    <property type="entry name" value="TPR_1"/>
    <property type="match status" value="1"/>
</dbReference>
<protein>
    <submittedName>
        <fullName evidence="8">Inactive TPR repeat-containing thioredoxin TTL3</fullName>
    </submittedName>
</protein>
<accession>A0A1J3CQK6</accession>
<dbReference type="Pfam" id="PF00085">
    <property type="entry name" value="Thioredoxin"/>
    <property type="match status" value="1"/>
</dbReference>
<organism evidence="8">
    <name type="scientific">Noccaea caerulescens</name>
    <name type="common">Alpine penny-cress</name>
    <name type="synonym">Thlaspi caerulescens</name>
    <dbReference type="NCBI Taxonomy" id="107243"/>
    <lineage>
        <taxon>Eukaryota</taxon>
        <taxon>Viridiplantae</taxon>
        <taxon>Streptophyta</taxon>
        <taxon>Embryophyta</taxon>
        <taxon>Tracheophyta</taxon>
        <taxon>Spermatophyta</taxon>
        <taxon>Magnoliopsida</taxon>
        <taxon>eudicotyledons</taxon>
        <taxon>Gunneridae</taxon>
        <taxon>Pentapetalae</taxon>
        <taxon>rosids</taxon>
        <taxon>malvids</taxon>
        <taxon>Brassicales</taxon>
        <taxon>Brassicaceae</taxon>
        <taxon>Coluteocarpeae</taxon>
        <taxon>Noccaea</taxon>
    </lineage>
</organism>
<dbReference type="GO" id="GO:0006970">
    <property type="term" value="P:response to osmotic stress"/>
    <property type="evidence" value="ECO:0007669"/>
    <property type="project" value="UniProtKB-ARBA"/>
</dbReference>
<dbReference type="InterPro" id="IPR019734">
    <property type="entry name" value="TPR_rpt"/>
</dbReference>
<dbReference type="PROSITE" id="PS50293">
    <property type="entry name" value="TPR_REGION"/>
    <property type="match status" value="1"/>
</dbReference>
<name>A0A1J3CQK6_NOCCA</name>